<dbReference type="EMBL" id="PKMF04000237">
    <property type="protein sequence ID" value="KAK7841646.1"/>
    <property type="molecule type" value="Genomic_DNA"/>
</dbReference>
<dbReference type="GO" id="GO:0016298">
    <property type="term" value="F:lipase activity"/>
    <property type="evidence" value="ECO:0007669"/>
    <property type="project" value="TreeGrafter"/>
</dbReference>
<keyword evidence="2 3" id="KW-0732">Signal</keyword>
<evidence type="ECO:0000313" key="5">
    <source>
        <dbReference type="Proteomes" id="UP000237347"/>
    </source>
</evidence>
<protein>
    <submittedName>
        <fullName evidence="4">Gdsl esterase/lipase 1</fullName>
    </submittedName>
</protein>
<dbReference type="InterPro" id="IPR044552">
    <property type="entry name" value="GLIP1-5/GLL25"/>
</dbReference>
<dbReference type="Pfam" id="PF00657">
    <property type="entry name" value="Lipase_GDSL"/>
    <property type="match status" value="2"/>
</dbReference>
<evidence type="ECO:0000256" key="2">
    <source>
        <dbReference type="ARBA" id="ARBA00022729"/>
    </source>
</evidence>
<organism evidence="4 5">
    <name type="scientific">Quercus suber</name>
    <name type="common">Cork oak</name>
    <dbReference type="NCBI Taxonomy" id="58331"/>
    <lineage>
        <taxon>Eukaryota</taxon>
        <taxon>Viridiplantae</taxon>
        <taxon>Streptophyta</taxon>
        <taxon>Embryophyta</taxon>
        <taxon>Tracheophyta</taxon>
        <taxon>Spermatophyta</taxon>
        <taxon>Magnoliopsida</taxon>
        <taxon>eudicotyledons</taxon>
        <taxon>Gunneridae</taxon>
        <taxon>Pentapetalae</taxon>
        <taxon>rosids</taxon>
        <taxon>fabids</taxon>
        <taxon>Fagales</taxon>
        <taxon>Fagaceae</taxon>
        <taxon>Quercus</taxon>
    </lineage>
</organism>
<dbReference type="Gene3D" id="3.40.50.1110">
    <property type="entry name" value="SGNH hydrolase"/>
    <property type="match status" value="2"/>
</dbReference>
<keyword evidence="5" id="KW-1185">Reference proteome</keyword>
<reference evidence="4 5" key="1">
    <citation type="journal article" date="2018" name="Sci. Data">
        <title>The draft genome sequence of cork oak.</title>
        <authorList>
            <person name="Ramos A.M."/>
            <person name="Usie A."/>
            <person name="Barbosa P."/>
            <person name="Barros P.M."/>
            <person name="Capote T."/>
            <person name="Chaves I."/>
            <person name="Simoes F."/>
            <person name="Abreu I."/>
            <person name="Carrasquinho I."/>
            <person name="Faro C."/>
            <person name="Guimaraes J.B."/>
            <person name="Mendonca D."/>
            <person name="Nobrega F."/>
            <person name="Rodrigues L."/>
            <person name="Saibo N.J.M."/>
            <person name="Varela M.C."/>
            <person name="Egas C."/>
            <person name="Matos J."/>
            <person name="Miguel C.M."/>
            <person name="Oliveira M.M."/>
            <person name="Ricardo C.P."/>
            <person name="Goncalves S."/>
        </authorList>
    </citation>
    <scope>NUCLEOTIDE SEQUENCE [LARGE SCALE GENOMIC DNA]</scope>
    <source>
        <strain evidence="5">cv. HL8</strain>
    </source>
</reference>
<dbReference type="InterPro" id="IPR001087">
    <property type="entry name" value="GDSL"/>
</dbReference>
<gene>
    <name evidence="4" type="primary">GLIP1_5</name>
    <name evidence="4" type="ORF">CFP56_015111</name>
</gene>
<proteinExistence type="inferred from homology"/>
<accession>A0AAW0KTD6</accession>
<comment type="caution">
    <text evidence="4">The sequence shown here is derived from an EMBL/GenBank/DDBJ whole genome shotgun (WGS) entry which is preliminary data.</text>
</comment>
<dbReference type="PANTHER" id="PTHR45966">
    <property type="entry name" value="GDSL-LIKE LIPASE/ACYLHYDROLASE"/>
    <property type="match status" value="1"/>
</dbReference>
<dbReference type="SUPFAM" id="SSF52266">
    <property type="entry name" value="SGNH hydrolase"/>
    <property type="match status" value="1"/>
</dbReference>
<sequence length="539" mass="59444">MVSLSYLFCVFVSLLDDDPVSCHVQSKPEGEQKTLFVFGDSLFDPGNNKYLNSSVEGGSISWPYGETFFNHSTGRLSDGRIVPDFINLPAQLSYFKAVVKSLKQKLGDVEAKKVLMRAVYLFSIGGNDYFSFYSENPNASQSYRRQYVGMVIGNLTGVLKEIYDLGGRKIAFQNAGPLGCLPAMKARSPQLGSGCAEEPSALARLHNRALANVLKKLESKLPGFKYSIFDYYNALGDRVNNPTKYGGRNGTEPYDLCSNPSEYVWFDGGHTTETANRQLAELIWSGAPNVTGPYNLMASLRYFFCVFVSLLNLISCHVQSKPNGEHKTLFIFGDSLFDPGNNQYLNGSSVEGGSISWPYGETYFNHSTGRLSDGRLINLPAQLSYFKAVVKSLRQKLGDVKAKKVVKKAVYLFSIGGNDYFSFSSQYPNASQSDRIKYVEIVIGNLTCVLKDLYGLGGRKIAFQNAGPLGCLPAVKAMNPQLGGKCAEEPSALARLHNRALANALKKLESKLPGFKYSIFDYYNALLDKVNNASKYGRL</sequence>
<dbReference type="PANTHER" id="PTHR45966:SF12">
    <property type="entry name" value="GDSL ESTERASE_LIPASE 1-LIKE ISOFORM X2"/>
    <property type="match status" value="1"/>
</dbReference>
<dbReference type="CDD" id="cd01837">
    <property type="entry name" value="SGNH_plant_lipase_like"/>
    <property type="match status" value="1"/>
</dbReference>
<evidence type="ECO:0000256" key="3">
    <source>
        <dbReference type="SAM" id="SignalP"/>
    </source>
</evidence>
<evidence type="ECO:0000313" key="4">
    <source>
        <dbReference type="EMBL" id="KAK7841646.1"/>
    </source>
</evidence>
<name>A0AAW0KTD6_QUESU</name>
<dbReference type="Proteomes" id="UP000237347">
    <property type="component" value="Unassembled WGS sequence"/>
</dbReference>
<dbReference type="AlphaFoldDB" id="A0AAW0KTD6"/>
<evidence type="ECO:0000256" key="1">
    <source>
        <dbReference type="ARBA" id="ARBA00008668"/>
    </source>
</evidence>
<feature type="chain" id="PRO_5043384867" evidence="3">
    <location>
        <begin position="23"/>
        <end position="539"/>
    </location>
</feature>
<dbReference type="InterPro" id="IPR035669">
    <property type="entry name" value="SGNH_plant_lipase-like"/>
</dbReference>
<dbReference type="InterPro" id="IPR036514">
    <property type="entry name" value="SGNH_hydro_sf"/>
</dbReference>
<feature type="signal peptide" evidence="3">
    <location>
        <begin position="1"/>
        <end position="22"/>
    </location>
</feature>
<comment type="similarity">
    <text evidence="1">Belongs to the 'GDSL' lipolytic enzyme family.</text>
</comment>